<dbReference type="AlphaFoldDB" id="A0A8B7N572"/>
<dbReference type="InterPro" id="IPR009030">
    <property type="entry name" value="Growth_fac_rcpt_cys_sf"/>
</dbReference>
<dbReference type="PANTHER" id="PTHR14186">
    <property type="entry name" value="INSULIN-LIKE GROWTH FACTOR BINDING PROTEIN-RELATED"/>
    <property type="match status" value="1"/>
</dbReference>
<protein>
    <submittedName>
        <fullName evidence="8">Venom protein 302-like</fullName>
    </submittedName>
</protein>
<dbReference type="InterPro" id="IPR000867">
    <property type="entry name" value="IGFBP-like"/>
</dbReference>
<dbReference type="GO" id="GO:0005520">
    <property type="term" value="F:insulin-like growth factor binding"/>
    <property type="evidence" value="ECO:0007669"/>
    <property type="project" value="InterPro"/>
</dbReference>
<dbReference type="GO" id="GO:0009966">
    <property type="term" value="P:regulation of signal transduction"/>
    <property type="evidence" value="ECO:0007669"/>
    <property type="project" value="TreeGrafter"/>
</dbReference>
<gene>
    <name evidence="8" type="primary">LOC108666161</name>
</gene>
<accession>A0A8B7N572</accession>
<proteinExistence type="predicted"/>
<dbReference type="InterPro" id="IPR011390">
    <property type="entry name" value="IGFBP_rP_mac25"/>
</dbReference>
<dbReference type="SUPFAM" id="SSF57184">
    <property type="entry name" value="Growth factor receptor domain"/>
    <property type="match status" value="1"/>
</dbReference>
<evidence type="ECO:0000259" key="6">
    <source>
        <dbReference type="PROSITE" id="PS51323"/>
    </source>
</evidence>
<name>A0A8B7N572_HYAAZ</name>
<evidence type="ECO:0000256" key="2">
    <source>
        <dbReference type="ARBA" id="ARBA00022525"/>
    </source>
</evidence>
<sequence length="99" mass="10587">MHRLTICLLVGIFVLATIWSAEGLSCLRCAEYDCQPLPPSTCQWGVGKDPCGCCDVCLKGPGEVCGGPWNTSGWCGEGLTCIEEKPDDFNSVGVCKKKT</sequence>
<dbReference type="RefSeq" id="XP_018008468.1">
    <property type="nucleotide sequence ID" value="XM_018152979.2"/>
</dbReference>
<evidence type="ECO:0000313" key="7">
    <source>
        <dbReference type="Proteomes" id="UP000694843"/>
    </source>
</evidence>
<evidence type="ECO:0000256" key="1">
    <source>
        <dbReference type="ARBA" id="ARBA00004613"/>
    </source>
</evidence>
<organism evidence="7 8">
    <name type="scientific">Hyalella azteca</name>
    <name type="common">Amphipod</name>
    <dbReference type="NCBI Taxonomy" id="294128"/>
    <lineage>
        <taxon>Eukaryota</taxon>
        <taxon>Metazoa</taxon>
        <taxon>Ecdysozoa</taxon>
        <taxon>Arthropoda</taxon>
        <taxon>Crustacea</taxon>
        <taxon>Multicrustacea</taxon>
        <taxon>Malacostraca</taxon>
        <taxon>Eumalacostraca</taxon>
        <taxon>Peracarida</taxon>
        <taxon>Amphipoda</taxon>
        <taxon>Senticaudata</taxon>
        <taxon>Talitrida</taxon>
        <taxon>Talitroidea</taxon>
        <taxon>Hyalellidae</taxon>
        <taxon>Hyalella</taxon>
    </lineage>
</organism>
<dbReference type="InterPro" id="IPR017891">
    <property type="entry name" value="Insulin_GF-bd_Cys-rich_CS"/>
</dbReference>
<dbReference type="Proteomes" id="UP000694843">
    <property type="component" value="Unplaced"/>
</dbReference>
<comment type="subcellular location">
    <subcellularLocation>
        <location evidence="1">Secreted</location>
    </subcellularLocation>
</comment>
<dbReference type="KEGG" id="hazt:108666161"/>
<feature type="domain" description="IGFBP N-terminal" evidence="6">
    <location>
        <begin position="22"/>
        <end position="98"/>
    </location>
</feature>
<dbReference type="Gene3D" id="4.10.40.20">
    <property type="match status" value="1"/>
</dbReference>
<evidence type="ECO:0000256" key="3">
    <source>
        <dbReference type="ARBA" id="ARBA00022729"/>
    </source>
</evidence>
<reference evidence="8" key="1">
    <citation type="submission" date="2025-08" db="UniProtKB">
        <authorList>
            <consortium name="RefSeq"/>
        </authorList>
    </citation>
    <scope>IDENTIFICATION</scope>
    <source>
        <tissue evidence="8">Whole organism</tissue>
    </source>
</reference>
<feature type="chain" id="PRO_5034107504" evidence="5">
    <location>
        <begin position="24"/>
        <end position="99"/>
    </location>
</feature>
<evidence type="ECO:0000256" key="5">
    <source>
        <dbReference type="SAM" id="SignalP"/>
    </source>
</evidence>
<evidence type="ECO:0000313" key="8">
    <source>
        <dbReference type="RefSeq" id="XP_018008468.1"/>
    </source>
</evidence>
<dbReference type="PROSITE" id="PS51323">
    <property type="entry name" value="IGFBP_N_2"/>
    <property type="match status" value="1"/>
</dbReference>
<dbReference type="OrthoDB" id="6348316at2759"/>
<feature type="signal peptide" evidence="5">
    <location>
        <begin position="1"/>
        <end position="23"/>
    </location>
</feature>
<evidence type="ECO:0000256" key="4">
    <source>
        <dbReference type="ARBA" id="ARBA00023157"/>
    </source>
</evidence>
<keyword evidence="7" id="KW-1185">Reference proteome</keyword>
<dbReference type="Pfam" id="PF00219">
    <property type="entry name" value="IGFBP"/>
    <property type="match status" value="1"/>
</dbReference>
<dbReference type="GeneID" id="108666161"/>
<dbReference type="OMA" id="PCEEREC"/>
<dbReference type="PANTHER" id="PTHR14186:SF19">
    <property type="entry name" value="INSULIN-LIKE GROWTH FACTOR-BINDING PROTEIN 7"/>
    <property type="match status" value="1"/>
</dbReference>
<dbReference type="GO" id="GO:0005576">
    <property type="term" value="C:extracellular region"/>
    <property type="evidence" value="ECO:0007669"/>
    <property type="project" value="UniProtKB-SubCell"/>
</dbReference>
<dbReference type="SMART" id="SM00121">
    <property type="entry name" value="IB"/>
    <property type="match status" value="1"/>
</dbReference>
<keyword evidence="3 5" id="KW-0732">Signal</keyword>
<keyword evidence="2" id="KW-0964">Secreted</keyword>
<dbReference type="GO" id="GO:0001558">
    <property type="term" value="P:regulation of cell growth"/>
    <property type="evidence" value="ECO:0007669"/>
    <property type="project" value="InterPro"/>
</dbReference>
<dbReference type="PROSITE" id="PS00222">
    <property type="entry name" value="IGFBP_N_1"/>
    <property type="match status" value="1"/>
</dbReference>
<keyword evidence="4" id="KW-1015">Disulfide bond</keyword>